<dbReference type="InterPro" id="IPR013922">
    <property type="entry name" value="Cyclin_PHO80-like"/>
</dbReference>
<accession>A0A9W8U1Z3</accession>
<feature type="compositionally biased region" description="Basic and acidic residues" evidence="1">
    <location>
        <begin position="245"/>
        <end position="259"/>
    </location>
</feature>
<keyword evidence="3" id="KW-1185">Reference proteome</keyword>
<dbReference type="GO" id="GO:0016538">
    <property type="term" value="F:cyclin-dependent protein serine/threonine kinase regulator activity"/>
    <property type="evidence" value="ECO:0007669"/>
    <property type="project" value="TreeGrafter"/>
</dbReference>
<dbReference type="Pfam" id="PF08613">
    <property type="entry name" value="Cyclin"/>
    <property type="match status" value="1"/>
</dbReference>
<dbReference type="PANTHER" id="PTHR15615">
    <property type="match status" value="1"/>
</dbReference>
<feature type="region of interest" description="Disordered" evidence="1">
    <location>
        <begin position="185"/>
        <end position="259"/>
    </location>
</feature>
<dbReference type="CDD" id="cd20558">
    <property type="entry name" value="CYCLIN_ScPCL7-like"/>
    <property type="match status" value="1"/>
</dbReference>
<name>A0A9W8U1Z3_9AGAR</name>
<dbReference type="GO" id="GO:0005634">
    <property type="term" value="C:nucleus"/>
    <property type="evidence" value="ECO:0007669"/>
    <property type="project" value="TreeGrafter"/>
</dbReference>
<dbReference type="GO" id="GO:0019901">
    <property type="term" value="F:protein kinase binding"/>
    <property type="evidence" value="ECO:0007669"/>
    <property type="project" value="InterPro"/>
</dbReference>
<feature type="compositionally biased region" description="Low complexity" evidence="1">
    <location>
        <begin position="185"/>
        <end position="194"/>
    </location>
</feature>
<dbReference type="EMBL" id="JANVFU010000002">
    <property type="protein sequence ID" value="KAJ3749203.1"/>
    <property type="molecule type" value="Genomic_DNA"/>
</dbReference>
<comment type="caution">
    <text evidence="2">The sequence shown here is derived from an EMBL/GenBank/DDBJ whole genome shotgun (WGS) entry which is preliminary data.</text>
</comment>
<proteinExistence type="predicted"/>
<dbReference type="PANTHER" id="PTHR15615:SF117">
    <property type="entry name" value="PHO85 CYCLIN PHO80"/>
    <property type="match status" value="1"/>
</dbReference>
<dbReference type="SUPFAM" id="SSF47954">
    <property type="entry name" value="Cyclin-like"/>
    <property type="match status" value="1"/>
</dbReference>
<gene>
    <name evidence="2" type="ORF">DFH05DRAFT_1548588</name>
</gene>
<protein>
    <submittedName>
        <fullName evidence="2">Cyclin-domain-containing protein</fullName>
    </submittedName>
</protein>
<evidence type="ECO:0000256" key="1">
    <source>
        <dbReference type="SAM" id="MobiDB-lite"/>
    </source>
</evidence>
<dbReference type="Gene3D" id="1.10.472.10">
    <property type="entry name" value="Cyclin-like"/>
    <property type="match status" value="1"/>
</dbReference>
<dbReference type="AlphaFoldDB" id="A0A9W8U1Z3"/>
<evidence type="ECO:0000313" key="3">
    <source>
        <dbReference type="Proteomes" id="UP001142393"/>
    </source>
</evidence>
<reference evidence="2 3" key="1">
    <citation type="journal article" date="2023" name="Proc. Natl. Acad. Sci. U.S.A.">
        <title>A global phylogenomic analysis of the shiitake genus Lentinula.</title>
        <authorList>
            <person name="Sierra-Patev S."/>
            <person name="Min B."/>
            <person name="Naranjo-Ortiz M."/>
            <person name="Looney B."/>
            <person name="Konkel Z."/>
            <person name="Slot J.C."/>
            <person name="Sakamoto Y."/>
            <person name="Steenwyk J.L."/>
            <person name="Rokas A."/>
            <person name="Carro J."/>
            <person name="Camarero S."/>
            <person name="Ferreira P."/>
            <person name="Molpeceres G."/>
            <person name="Ruiz-Duenas F.J."/>
            <person name="Serrano A."/>
            <person name="Henrissat B."/>
            <person name="Drula E."/>
            <person name="Hughes K.W."/>
            <person name="Mata J.L."/>
            <person name="Ishikawa N.K."/>
            <person name="Vargas-Isla R."/>
            <person name="Ushijima S."/>
            <person name="Smith C.A."/>
            <person name="Donoghue J."/>
            <person name="Ahrendt S."/>
            <person name="Andreopoulos W."/>
            <person name="He G."/>
            <person name="LaButti K."/>
            <person name="Lipzen A."/>
            <person name="Ng V."/>
            <person name="Riley R."/>
            <person name="Sandor L."/>
            <person name="Barry K."/>
            <person name="Martinez A.T."/>
            <person name="Xiao Y."/>
            <person name="Gibbons J.G."/>
            <person name="Terashima K."/>
            <person name="Grigoriev I.V."/>
            <person name="Hibbett D."/>
        </authorList>
    </citation>
    <scope>NUCLEOTIDE SEQUENCE [LARGE SCALE GENOMIC DNA]</scope>
    <source>
        <strain evidence="2 3">TFB7810</strain>
    </source>
</reference>
<sequence length="259" mass="29272">MEPSVPERVELPPAFEDVHINDLVELIADMLERLMSHNDRIPLQPESLTRFHSRSAPGISILDYLKRIVRFTKVEKTCLLITLHYIDQICARVPLFTLSSLTCHRFIIAAVTVSSKGLCDVFCNNALYAKVGGISVGELNTLEREFLRMIEWTITCTRDLLQEYYINLVRTHSTSKYIIARAHSSEGSSSSGSSDFDMETLPSRSPSLNEPSAILVEPVAPNADSSRRPTIEQNMAFAALQHQNQEPESKLQRQKENER</sequence>
<dbReference type="GO" id="GO:0000307">
    <property type="term" value="C:cyclin-dependent protein kinase holoenzyme complex"/>
    <property type="evidence" value="ECO:0007669"/>
    <property type="project" value="TreeGrafter"/>
</dbReference>
<dbReference type="Proteomes" id="UP001142393">
    <property type="component" value="Unassembled WGS sequence"/>
</dbReference>
<dbReference type="InterPro" id="IPR036915">
    <property type="entry name" value="Cyclin-like_sf"/>
</dbReference>
<organism evidence="2 3">
    <name type="scientific">Lentinula detonsa</name>
    <dbReference type="NCBI Taxonomy" id="2804962"/>
    <lineage>
        <taxon>Eukaryota</taxon>
        <taxon>Fungi</taxon>
        <taxon>Dikarya</taxon>
        <taxon>Basidiomycota</taxon>
        <taxon>Agaricomycotina</taxon>
        <taxon>Agaricomycetes</taxon>
        <taxon>Agaricomycetidae</taxon>
        <taxon>Agaricales</taxon>
        <taxon>Marasmiineae</taxon>
        <taxon>Omphalotaceae</taxon>
        <taxon>Lentinula</taxon>
    </lineage>
</organism>
<evidence type="ECO:0000313" key="2">
    <source>
        <dbReference type="EMBL" id="KAJ3749203.1"/>
    </source>
</evidence>